<dbReference type="PANTHER" id="PTHR31809">
    <property type="entry name" value="BUD13 HOMOLOG"/>
    <property type="match status" value="1"/>
</dbReference>
<dbReference type="InterPro" id="IPR051112">
    <property type="entry name" value="CWC26_splicing_factor"/>
</dbReference>
<dbReference type="PANTHER" id="PTHR31809:SF0">
    <property type="entry name" value="BUD13 HOMOLOG"/>
    <property type="match status" value="1"/>
</dbReference>
<organism evidence="3 4">
    <name type="scientific">Cryptococcus deuterogattii (strain R265)</name>
    <name type="common">Cryptococcus gattii VGII (strain R265)</name>
    <dbReference type="NCBI Taxonomy" id="294750"/>
    <lineage>
        <taxon>Eukaryota</taxon>
        <taxon>Fungi</taxon>
        <taxon>Dikarya</taxon>
        <taxon>Basidiomycota</taxon>
        <taxon>Agaricomycotina</taxon>
        <taxon>Tremellomycetes</taxon>
        <taxon>Tremellales</taxon>
        <taxon>Cryptococcaceae</taxon>
        <taxon>Cryptococcus</taxon>
        <taxon>Cryptococcus gattii species complex</taxon>
    </lineage>
</organism>
<dbReference type="GeneID" id="88177969"/>
<keyword evidence="4" id="KW-1185">Reference proteome</keyword>
<evidence type="ECO:0000313" key="3">
    <source>
        <dbReference type="EMBL" id="KGB75720.1"/>
    </source>
</evidence>
<dbReference type="HOGENOM" id="CLU_024195_0_1_1"/>
<feature type="compositionally biased region" description="Basic residues" evidence="2">
    <location>
        <begin position="268"/>
        <end position="277"/>
    </location>
</feature>
<feature type="compositionally biased region" description="Basic and acidic residues" evidence="2">
    <location>
        <begin position="173"/>
        <end position="216"/>
    </location>
</feature>
<dbReference type="EMBL" id="CP025761">
    <property type="protein sequence ID" value="KGB75720.1"/>
    <property type="molecule type" value="Genomic_DNA"/>
</dbReference>
<dbReference type="GO" id="GO:0000398">
    <property type="term" value="P:mRNA splicing, via spliceosome"/>
    <property type="evidence" value="ECO:0007669"/>
    <property type="project" value="TreeGrafter"/>
</dbReference>
<accession>A0A095C4H4</accession>
<dbReference type="STRING" id="294750.A0A095C4H4"/>
<dbReference type="AlphaFoldDB" id="A0A095C4H4"/>
<reference evidence="3 4" key="2">
    <citation type="journal article" date="2018" name="Proc. Natl. Acad. Sci.">
        <title>RNAi is a critical determinant of centromere evolution in closely related fungi.</title>
        <authorList>
            <person name="Yadav V."/>
            <person name="Sun S."/>
            <person name="Billmyre R.B."/>
            <person name="Thimmappa B.C."/>
            <person name="Shea T."/>
            <person name="Lintner R."/>
            <person name="Bakkeren G."/>
            <person name="Cuomo C.A."/>
            <person name="Heitman J."/>
            <person name="Sanyal K."/>
        </authorList>
    </citation>
    <scope>NUCLEOTIDE SEQUENCE [LARGE SCALE GENOMIC DNA]</scope>
    <source>
        <strain evidence="3 4">R265</strain>
    </source>
</reference>
<dbReference type="GO" id="GO:0070274">
    <property type="term" value="C:RES complex"/>
    <property type="evidence" value="ECO:0007669"/>
    <property type="project" value="TreeGrafter"/>
</dbReference>
<dbReference type="OMA" id="GDVQRQE"/>
<evidence type="ECO:0000256" key="1">
    <source>
        <dbReference type="ARBA" id="ARBA00011069"/>
    </source>
</evidence>
<feature type="compositionally biased region" description="Basic and acidic residues" evidence="2">
    <location>
        <begin position="223"/>
        <end position="260"/>
    </location>
</feature>
<dbReference type="GO" id="GO:0003723">
    <property type="term" value="F:RNA binding"/>
    <property type="evidence" value="ECO:0007669"/>
    <property type="project" value="TreeGrafter"/>
</dbReference>
<proteinExistence type="inferred from homology"/>
<comment type="similarity">
    <text evidence="1">Belongs to the CWC26 family.</text>
</comment>
<dbReference type="VEuPathDB" id="FungiDB:CNBG_1558"/>
<sequence>MSDLKAYLAANYMSGPKADAILARSSDPTLKKKRKKQHKNEDYIGGSTKTEASSGLMLRDEDEVWGRSKNEEEEGDDAPVVGKGLATFKKSKSSWATVANKSALPLPQAEPSSPQDIKPDMKQEPDIDGSATTAPVQMTKRRGGLRTAAQLREDTEREMAEQRSPSPDEGEERPDPTETVHRDVAGRIIDVKKLHEEEKRREEEERRKEAERKEWTKGMVQRKNREENRRLEKQMAEADVGRSRDDVRMNKEMKEEERWNDPAAAFLTKKKKKGPRRPKYEGSWAPNRFGIAPGFRWDGVDRSNDFEKKYFQAQNTRARREYEHNQWSVEDM</sequence>
<dbReference type="OrthoDB" id="6022at2759"/>
<dbReference type="GO" id="GO:0005684">
    <property type="term" value="C:U2-type spliceosomal complex"/>
    <property type="evidence" value="ECO:0007669"/>
    <property type="project" value="TreeGrafter"/>
</dbReference>
<dbReference type="RefSeq" id="XP_062881650.1">
    <property type="nucleotide sequence ID" value="XM_063025695.1"/>
</dbReference>
<feature type="compositionally biased region" description="Basic and acidic residues" evidence="2">
    <location>
        <begin position="151"/>
        <end position="161"/>
    </location>
</feature>
<dbReference type="Pfam" id="PF09736">
    <property type="entry name" value="Bud13"/>
    <property type="match status" value="1"/>
</dbReference>
<dbReference type="KEGG" id="cdeu:CNBG_1558"/>
<feature type="region of interest" description="Disordered" evidence="2">
    <location>
        <begin position="24"/>
        <end position="285"/>
    </location>
</feature>
<reference evidence="3 4" key="1">
    <citation type="journal article" date="2011" name="MBio">
        <title>Genome variation in Cryptococcus gattii, an emerging pathogen of immunocompetent hosts.</title>
        <authorList>
            <person name="D'Souza C.A."/>
            <person name="Kronstad J.W."/>
            <person name="Taylor G."/>
            <person name="Warren R."/>
            <person name="Yuen M."/>
            <person name="Hu G."/>
            <person name="Jung W.H."/>
            <person name="Sham A."/>
            <person name="Kidd S.E."/>
            <person name="Tangen K."/>
            <person name="Lee N."/>
            <person name="Zeilmaker T."/>
            <person name="Sawkins J."/>
            <person name="McVicker G."/>
            <person name="Shah S."/>
            <person name="Gnerre S."/>
            <person name="Griggs A."/>
            <person name="Zeng Q."/>
            <person name="Bartlett K."/>
            <person name="Li W."/>
            <person name="Wang X."/>
            <person name="Heitman J."/>
            <person name="Stajich J.E."/>
            <person name="Fraser J.A."/>
            <person name="Meyer W."/>
            <person name="Carter D."/>
            <person name="Schein J."/>
            <person name="Krzywinski M."/>
            <person name="Kwon-Chung K.J."/>
            <person name="Varma A."/>
            <person name="Wang J."/>
            <person name="Brunham R."/>
            <person name="Fyfe M."/>
            <person name="Ouellette B.F."/>
            <person name="Siddiqui A."/>
            <person name="Marra M."/>
            <person name="Jones S."/>
            <person name="Holt R."/>
            <person name="Birren B.W."/>
            <person name="Galagan J.E."/>
            <person name="Cuomo C.A."/>
        </authorList>
    </citation>
    <scope>NUCLEOTIDE SEQUENCE [LARGE SCALE GENOMIC DNA]</scope>
    <source>
        <strain evidence="3 4">R265</strain>
    </source>
</reference>
<evidence type="ECO:0000313" key="4">
    <source>
        <dbReference type="Proteomes" id="UP000029445"/>
    </source>
</evidence>
<dbReference type="InterPro" id="IPR018609">
    <property type="entry name" value="Bud13"/>
</dbReference>
<dbReference type="Proteomes" id="UP000029445">
    <property type="component" value="Chromosome 3"/>
</dbReference>
<protein>
    <submittedName>
        <fullName evidence="3">Pre-mRNA-splicing factor CWC26</fullName>
    </submittedName>
</protein>
<evidence type="ECO:0000256" key="2">
    <source>
        <dbReference type="SAM" id="MobiDB-lite"/>
    </source>
</evidence>
<gene>
    <name evidence="3" type="ORF">CNBG_1558</name>
</gene>
<name>A0A095C4H4_CRYD2</name>